<protein>
    <submittedName>
        <fullName evidence="1">Uncharacterized protein</fullName>
    </submittedName>
</protein>
<gene>
    <name evidence="1" type="ORF">KIN20_006783</name>
</gene>
<dbReference type="EMBL" id="JAHQIW010000958">
    <property type="protein sequence ID" value="KAJ1350874.1"/>
    <property type="molecule type" value="Genomic_DNA"/>
</dbReference>
<comment type="caution">
    <text evidence="1">The sequence shown here is derived from an EMBL/GenBank/DDBJ whole genome shotgun (WGS) entry which is preliminary data.</text>
</comment>
<evidence type="ECO:0000313" key="2">
    <source>
        <dbReference type="Proteomes" id="UP001196413"/>
    </source>
</evidence>
<evidence type="ECO:0000313" key="1">
    <source>
        <dbReference type="EMBL" id="KAJ1350874.1"/>
    </source>
</evidence>
<proteinExistence type="predicted"/>
<keyword evidence="2" id="KW-1185">Reference proteome</keyword>
<dbReference type="AlphaFoldDB" id="A0AAD5QIL4"/>
<reference evidence="1" key="1">
    <citation type="submission" date="2021-06" db="EMBL/GenBank/DDBJ databases">
        <title>Parelaphostrongylus tenuis whole genome reference sequence.</title>
        <authorList>
            <person name="Garwood T.J."/>
            <person name="Larsen P.A."/>
            <person name="Fountain-Jones N.M."/>
            <person name="Garbe J.R."/>
            <person name="Macchietto M.G."/>
            <person name="Kania S.A."/>
            <person name="Gerhold R.W."/>
            <person name="Richards J.E."/>
            <person name="Wolf T.M."/>
        </authorList>
    </citation>
    <scope>NUCLEOTIDE SEQUENCE</scope>
    <source>
        <strain evidence="1">MNPRO001-30</strain>
        <tissue evidence="1">Meninges</tissue>
    </source>
</reference>
<dbReference type="Proteomes" id="UP001196413">
    <property type="component" value="Unassembled WGS sequence"/>
</dbReference>
<organism evidence="1 2">
    <name type="scientific">Parelaphostrongylus tenuis</name>
    <name type="common">Meningeal worm</name>
    <dbReference type="NCBI Taxonomy" id="148309"/>
    <lineage>
        <taxon>Eukaryota</taxon>
        <taxon>Metazoa</taxon>
        <taxon>Ecdysozoa</taxon>
        <taxon>Nematoda</taxon>
        <taxon>Chromadorea</taxon>
        <taxon>Rhabditida</taxon>
        <taxon>Rhabditina</taxon>
        <taxon>Rhabditomorpha</taxon>
        <taxon>Strongyloidea</taxon>
        <taxon>Metastrongylidae</taxon>
        <taxon>Parelaphostrongylus</taxon>
    </lineage>
</organism>
<sequence length="117" mass="13297">MKKHSGLLPSSTEHVYREIAECSTNHEVTISREGKEDDDDSDLVLMRCRTNYFACQTELQELEPRLRGIISHAGTNCVEILLIGETLKQLDDADSDLFLLGANMYRDLPTRTCTKKH</sequence>
<name>A0AAD5QIL4_PARTN</name>
<accession>A0AAD5QIL4</accession>